<reference evidence="6 7" key="1">
    <citation type="submission" date="2020-09" db="EMBL/GenBank/DDBJ databases">
        <title>novel species in genus Nocardioides.</title>
        <authorList>
            <person name="Zhang G."/>
        </authorList>
    </citation>
    <scope>NUCLEOTIDE SEQUENCE [LARGE SCALE GENOMIC DNA]</scope>
    <source>
        <strain evidence="6 7">19197</strain>
    </source>
</reference>
<gene>
    <name evidence="6" type="ORF">IEZ25_13325</name>
</gene>
<dbReference type="EMBL" id="JACXYY010000005">
    <property type="protein sequence ID" value="MBD3915598.1"/>
    <property type="molecule type" value="Genomic_DNA"/>
</dbReference>
<evidence type="ECO:0000256" key="3">
    <source>
        <dbReference type="ARBA" id="ARBA00023239"/>
    </source>
</evidence>
<evidence type="ECO:0000259" key="5">
    <source>
        <dbReference type="Pfam" id="PF03328"/>
    </source>
</evidence>
<dbReference type="PANTHER" id="PTHR30502">
    <property type="entry name" value="2-KETO-3-DEOXY-L-RHAMNONATE ALDOLASE"/>
    <property type="match status" value="1"/>
</dbReference>
<evidence type="ECO:0000313" key="6">
    <source>
        <dbReference type="EMBL" id="MBD3915598.1"/>
    </source>
</evidence>
<dbReference type="InterPro" id="IPR015813">
    <property type="entry name" value="Pyrv/PenolPyrv_kinase-like_dom"/>
</dbReference>
<protein>
    <submittedName>
        <fullName evidence="6">2,4-dihydroxyhept-2-ene-1,7-dioic acid aldolase</fullName>
    </submittedName>
</protein>
<keyword evidence="2" id="KW-0479">Metal-binding</keyword>
<feature type="region of interest" description="Disordered" evidence="4">
    <location>
        <begin position="236"/>
        <end position="257"/>
    </location>
</feature>
<keyword evidence="3" id="KW-0456">Lyase</keyword>
<dbReference type="Proteomes" id="UP000649289">
    <property type="component" value="Unassembled WGS sequence"/>
</dbReference>
<organism evidence="6 7">
    <name type="scientific">Nocardioides hwasunensis</name>
    <dbReference type="NCBI Taxonomy" id="397258"/>
    <lineage>
        <taxon>Bacteria</taxon>
        <taxon>Bacillati</taxon>
        <taxon>Actinomycetota</taxon>
        <taxon>Actinomycetes</taxon>
        <taxon>Propionibacteriales</taxon>
        <taxon>Nocardioidaceae</taxon>
        <taxon>Nocardioides</taxon>
    </lineage>
</organism>
<evidence type="ECO:0000256" key="4">
    <source>
        <dbReference type="SAM" id="MobiDB-lite"/>
    </source>
</evidence>
<evidence type="ECO:0000313" key="7">
    <source>
        <dbReference type="Proteomes" id="UP000649289"/>
    </source>
</evidence>
<evidence type="ECO:0000256" key="2">
    <source>
        <dbReference type="ARBA" id="ARBA00022723"/>
    </source>
</evidence>
<name>A0ABR8MHQ0_9ACTN</name>
<evidence type="ECO:0000256" key="1">
    <source>
        <dbReference type="ARBA" id="ARBA00005568"/>
    </source>
</evidence>
<dbReference type="PANTHER" id="PTHR30502:SF0">
    <property type="entry name" value="PHOSPHOENOLPYRUVATE CARBOXYLASE FAMILY PROTEIN"/>
    <property type="match status" value="1"/>
</dbReference>
<dbReference type="InterPro" id="IPR040442">
    <property type="entry name" value="Pyrv_kinase-like_dom_sf"/>
</dbReference>
<dbReference type="RefSeq" id="WP_191199927.1">
    <property type="nucleotide sequence ID" value="NZ_BAAAPA010000007.1"/>
</dbReference>
<feature type="domain" description="HpcH/HpaI aldolase/citrate lyase" evidence="5">
    <location>
        <begin position="13"/>
        <end position="196"/>
    </location>
</feature>
<dbReference type="InterPro" id="IPR050251">
    <property type="entry name" value="HpcH-HpaI_aldolase"/>
</dbReference>
<proteinExistence type="inferred from homology"/>
<accession>A0ABR8MHQ0</accession>
<keyword evidence="7" id="KW-1185">Reference proteome</keyword>
<dbReference type="SUPFAM" id="SSF51621">
    <property type="entry name" value="Phosphoenolpyruvate/pyruvate domain"/>
    <property type="match status" value="1"/>
</dbReference>
<comment type="caution">
    <text evidence="6">The sequence shown here is derived from an EMBL/GenBank/DDBJ whole genome shotgun (WGS) entry which is preliminary data.</text>
</comment>
<comment type="similarity">
    <text evidence="1">Belongs to the HpcH/HpaI aldolase family.</text>
</comment>
<dbReference type="Pfam" id="PF03328">
    <property type="entry name" value="HpcH_HpaI"/>
    <property type="match status" value="1"/>
</dbReference>
<dbReference type="Gene3D" id="3.20.20.60">
    <property type="entry name" value="Phosphoenolpyruvate-binding domains"/>
    <property type="match status" value="1"/>
</dbReference>
<sequence length="257" mass="25682">MTGWGVDGGTAWGAWVKLDAVESTQILAAAGFDLVVVDLEHTLLDLGAVARHLAVGQALGLRVLVRIPDRSPALVQRLLDAGVDGLVVPHVDSAADAADLVASTRFAPDGRRGSGGTSRAGGWGRSPRADYLSSAATVVAQVESVRALAEAHAIAAVPGVSALMLGPADLALDAGDPVADADETLVTAARASGVAVGSAGTVAAAGRASRLGLDFFVCAADTTLLARAAADALDRARSGSSSASRPSHQISERGAPA</sequence>
<dbReference type="InterPro" id="IPR005000">
    <property type="entry name" value="Aldolase/citrate-lyase_domain"/>
</dbReference>